<name>A0A6J8ACH0_MYTCO</name>
<dbReference type="AlphaFoldDB" id="A0A6J8ACH0"/>
<gene>
    <name evidence="1" type="ORF">MCOR_5600</name>
</gene>
<accession>A0A6J8ACH0</accession>
<dbReference type="EMBL" id="CACVKT020001043">
    <property type="protein sequence ID" value="CAC5364618.1"/>
    <property type="molecule type" value="Genomic_DNA"/>
</dbReference>
<keyword evidence="2" id="KW-1185">Reference proteome</keyword>
<evidence type="ECO:0000313" key="1">
    <source>
        <dbReference type="EMBL" id="CAC5364618.1"/>
    </source>
</evidence>
<sequence>MAEAYGYRTVDVVCVAAAAQTVVNDKNPVQHFQNQAKELTIAISELKSQSSDIKHRMPKFQNLVTTNLVTTINCLVIELSKKCFCNFLVEEAALSTQIKENSLSEAVTAHAESGAATTNTKDDNLSVTSRDNDFVYTLSFAEHTYDSTRTQKKGFHDTQTENTTYSTRTTDEDFAEIQSGKANQNASEQKKSMHIYHTIDDNILGGQSTNCYASSEVMIESSSQKGKHIGPAYCYTQHPQQYQSLVPSTLEMHHYK</sequence>
<proteinExistence type="predicted"/>
<reference evidence="1 2" key="1">
    <citation type="submission" date="2020-06" db="EMBL/GenBank/DDBJ databases">
        <authorList>
            <person name="Li R."/>
            <person name="Bekaert M."/>
        </authorList>
    </citation>
    <scope>NUCLEOTIDE SEQUENCE [LARGE SCALE GENOMIC DNA]</scope>
    <source>
        <strain evidence="2">wild</strain>
    </source>
</reference>
<protein>
    <submittedName>
        <fullName evidence="1">Uncharacterized protein</fullName>
    </submittedName>
</protein>
<evidence type="ECO:0000313" key="2">
    <source>
        <dbReference type="Proteomes" id="UP000507470"/>
    </source>
</evidence>
<dbReference type="Proteomes" id="UP000507470">
    <property type="component" value="Unassembled WGS sequence"/>
</dbReference>
<organism evidence="1 2">
    <name type="scientific">Mytilus coruscus</name>
    <name type="common">Sea mussel</name>
    <dbReference type="NCBI Taxonomy" id="42192"/>
    <lineage>
        <taxon>Eukaryota</taxon>
        <taxon>Metazoa</taxon>
        <taxon>Spiralia</taxon>
        <taxon>Lophotrochozoa</taxon>
        <taxon>Mollusca</taxon>
        <taxon>Bivalvia</taxon>
        <taxon>Autobranchia</taxon>
        <taxon>Pteriomorphia</taxon>
        <taxon>Mytilida</taxon>
        <taxon>Mytiloidea</taxon>
        <taxon>Mytilidae</taxon>
        <taxon>Mytilinae</taxon>
        <taxon>Mytilus</taxon>
    </lineage>
</organism>